<dbReference type="InterPro" id="IPR049713">
    <property type="entry name" value="Pr6Pr-like"/>
</dbReference>
<dbReference type="NCBIfam" id="NF038065">
    <property type="entry name" value="Pr6Pr"/>
    <property type="match status" value="1"/>
</dbReference>
<comment type="caution">
    <text evidence="2">The sequence shown here is derived from an EMBL/GenBank/DDBJ whole genome shotgun (WGS) entry which is preliminary data.</text>
</comment>
<feature type="transmembrane region" description="Helical" evidence="1">
    <location>
        <begin position="37"/>
        <end position="58"/>
    </location>
</feature>
<reference evidence="2 3" key="1">
    <citation type="submission" date="2021-01" db="EMBL/GenBank/DDBJ databases">
        <title>Whole genome shotgun sequence of Actinoplanes deccanensis NBRC 13994.</title>
        <authorList>
            <person name="Komaki H."/>
            <person name="Tamura T."/>
        </authorList>
    </citation>
    <scope>NUCLEOTIDE SEQUENCE [LARGE SCALE GENOMIC DNA]</scope>
    <source>
        <strain evidence="2 3">NBRC 13994</strain>
    </source>
</reference>
<feature type="transmembrane region" description="Helical" evidence="1">
    <location>
        <begin position="133"/>
        <end position="152"/>
    </location>
</feature>
<evidence type="ECO:0000256" key="1">
    <source>
        <dbReference type="SAM" id="Phobius"/>
    </source>
</evidence>
<proteinExistence type="predicted"/>
<gene>
    <name evidence="2" type="ORF">Ade02nite_30350</name>
</gene>
<protein>
    <recommendedName>
        <fullName evidence="4">Pr6Pr family membrane protein</fullName>
    </recommendedName>
</protein>
<evidence type="ECO:0008006" key="4">
    <source>
        <dbReference type="Google" id="ProtNLM"/>
    </source>
</evidence>
<dbReference type="RefSeq" id="WP_239168770.1">
    <property type="nucleotide sequence ID" value="NZ_BAAABO010000006.1"/>
</dbReference>
<accession>A0ABQ3Y323</accession>
<feature type="transmembrane region" description="Helical" evidence="1">
    <location>
        <begin position="70"/>
        <end position="93"/>
    </location>
</feature>
<feature type="transmembrane region" description="Helical" evidence="1">
    <location>
        <begin position="172"/>
        <end position="192"/>
    </location>
</feature>
<keyword evidence="3" id="KW-1185">Reference proteome</keyword>
<keyword evidence="1" id="KW-1133">Transmembrane helix</keyword>
<dbReference type="EMBL" id="BOMI01000059">
    <property type="protein sequence ID" value="GID74394.1"/>
    <property type="molecule type" value="Genomic_DNA"/>
</dbReference>
<sequence length="219" mass="23479">MLAAFVIQQALLFTGGADANSGDTQASLSLGTRLVRMFSYFTIDSNLIVLVVSIALLIDPRRDSVRWRVAHLDALLSIVITGLVFAVVLAPHVHLTGPALAATIGFHYISPWATLLTWLVFGPRPAFTWSTVGWAFVWPVVWIAYTFAHGAATGWYPYPFLDAAAKGYPRALTGTAVVLAVAVALAAAFKLLNRLPARLQPATGDARDSRDPIAVTGHG</sequence>
<name>A0ABQ3Y323_9ACTN</name>
<keyword evidence="1" id="KW-0472">Membrane</keyword>
<evidence type="ECO:0000313" key="2">
    <source>
        <dbReference type="EMBL" id="GID74394.1"/>
    </source>
</evidence>
<evidence type="ECO:0000313" key="3">
    <source>
        <dbReference type="Proteomes" id="UP000609879"/>
    </source>
</evidence>
<dbReference type="Proteomes" id="UP000609879">
    <property type="component" value="Unassembled WGS sequence"/>
</dbReference>
<organism evidence="2 3">
    <name type="scientific">Paractinoplanes deccanensis</name>
    <dbReference type="NCBI Taxonomy" id="113561"/>
    <lineage>
        <taxon>Bacteria</taxon>
        <taxon>Bacillati</taxon>
        <taxon>Actinomycetota</taxon>
        <taxon>Actinomycetes</taxon>
        <taxon>Micromonosporales</taxon>
        <taxon>Micromonosporaceae</taxon>
        <taxon>Paractinoplanes</taxon>
    </lineage>
</organism>
<keyword evidence="1" id="KW-0812">Transmembrane</keyword>
<feature type="transmembrane region" description="Helical" evidence="1">
    <location>
        <begin position="99"/>
        <end position="121"/>
    </location>
</feature>